<dbReference type="InterPro" id="IPR001394">
    <property type="entry name" value="Peptidase_C19_UCH"/>
</dbReference>
<dbReference type="PANTHER" id="PTHR24006">
    <property type="entry name" value="UBIQUITIN CARBOXYL-TERMINAL HYDROLASE"/>
    <property type="match status" value="1"/>
</dbReference>
<name>A0AAW0PQQ4_9GOBI</name>
<dbReference type="AlphaFoldDB" id="A0AAW0PQQ4"/>
<dbReference type="InterPro" id="IPR050164">
    <property type="entry name" value="Peptidase_C19"/>
</dbReference>
<dbReference type="Proteomes" id="UP001460270">
    <property type="component" value="Unassembled WGS sequence"/>
</dbReference>
<dbReference type="PROSITE" id="PS50235">
    <property type="entry name" value="USP_3"/>
    <property type="match status" value="1"/>
</dbReference>
<protein>
    <recommendedName>
        <fullName evidence="2">USP domain-containing protein</fullName>
    </recommendedName>
</protein>
<feature type="domain" description="USP" evidence="2">
    <location>
        <begin position="131"/>
        <end position="418"/>
    </location>
</feature>
<dbReference type="SUPFAM" id="SSF54001">
    <property type="entry name" value="Cysteine proteinases"/>
    <property type="match status" value="1"/>
</dbReference>
<dbReference type="GO" id="GO:0016579">
    <property type="term" value="P:protein deubiquitination"/>
    <property type="evidence" value="ECO:0007669"/>
    <property type="project" value="InterPro"/>
</dbReference>
<dbReference type="GO" id="GO:0005829">
    <property type="term" value="C:cytosol"/>
    <property type="evidence" value="ECO:0007669"/>
    <property type="project" value="TreeGrafter"/>
</dbReference>
<dbReference type="EMBL" id="JBBPFD010000004">
    <property type="protein sequence ID" value="KAK7929027.1"/>
    <property type="molecule type" value="Genomic_DNA"/>
</dbReference>
<dbReference type="GO" id="GO:0000082">
    <property type="term" value="P:G1/S transition of mitotic cell cycle"/>
    <property type="evidence" value="ECO:0007669"/>
    <property type="project" value="TreeGrafter"/>
</dbReference>
<feature type="compositionally biased region" description="Basic and acidic residues" evidence="1">
    <location>
        <begin position="24"/>
        <end position="45"/>
    </location>
</feature>
<dbReference type="Gene3D" id="3.90.70.10">
    <property type="entry name" value="Cysteine proteinases"/>
    <property type="match status" value="1"/>
</dbReference>
<evidence type="ECO:0000313" key="3">
    <source>
        <dbReference type="EMBL" id="KAK7929027.1"/>
    </source>
</evidence>
<dbReference type="Pfam" id="PF00443">
    <property type="entry name" value="UCH"/>
    <property type="match status" value="1"/>
</dbReference>
<feature type="region of interest" description="Disordered" evidence="1">
    <location>
        <begin position="107"/>
        <end position="140"/>
    </location>
</feature>
<dbReference type="InterPro" id="IPR038765">
    <property type="entry name" value="Papain-like_cys_pep_sf"/>
</dbReference>
<dbReference type="GO" id="GO:0005634">
    <property type="term" value="C:nucleus"/>
    <property type="evidence" value="ECO:0007669"/>
    <property type="project" value="TreeGrafter"/>
</dbReference>
<dbReference type="PANTHER" id="PTHR24006:SF915">
    <property type="entry name" value="UBIQUITIN CARBOXYL-TERMINAL HYDROLASE-RELATED"/>
    <property type="match status" value="1"/>
</dbReference>
<dbReference type="PROSITE" id="PS00973">
    <property type="entry name" value="USP_2"/>
    <property type="match status" value="1"/>
</dbReference>
<dbReference type="InterPro" id="IPR018200">
    <property type="entry name" value="USP_CS"/>
</dbReference>
<evidence type="ECO:0000313" key="4">
    <source>
        <dbReference type="Proteomes" id="UP001460270"/>
    </source>
</evidence>
<evidence type="ECO:0000256" key="1">
    <source>
        <dbReference type="SAM" id="MobiDB-lite"/>
    </source>
</evidence>
<dbReference type="GO" id="GO:0004843">
    <property type="term" value="F:cysteine-type deubiquitinase activity"/>
    <property type="evidence" value="ECO:0007669"/>
    <property type="project" value="InterPro"/>
</dbReference>
<dbReference type="CDD" id="cd02257">
    <property type="entry name" value="Peptidase_C19"/>
    <property type="match status" value="1"/>
</dbReference>
<keyword evidence="4" id="KW-1185">Reference proteome</keyword>
<accession>A0AAW0PQQ4</accession>
<organism evidence="3 4">
    <name type="scientific">Mugilogobius chulae</name>
    <name type="common">yellowstripe goby</name>
    <dbReference type="NCBI Taxonomy" id="88201"/>
    <lineage>
        <taxon>Eukaryota</taxon>
        <taxon>Metazoa</taxon>
        <taxon>Chordata</taxon>
        <taxon>Craniata</taxon>
        <taxon>Vertebrata</taxon>
        <taxon>Euteleostomi</taxon>
        <taxon>Actinopterygii</taxon>
        <taxon>Neopterygii</taxon>
        <taxon>Teleostei</taxon>
        <taxon>Neoteleostei</taxon>
        <taxon>Acanthomorphata</taxon>
        <taxon>Gobiaria</taxon>
        <taxon>Gobiiformes</taxon>
        <taxon>Gobioidei</taxon>
        <taxon>Gobiidae</taxon>
        <taxon>Gobionellinae</taxon>
        <taxon>Mugilogobius</taxon>
    </lineage>
</organism>
<reference evidence="4" key="1">
    <citation type="submission" date="2024-04" db="EMBL/GenBank/DDBJ databases">
        <title>Salinicola lusitanus LLJ914,a marine bacterium isolated from the Okinawa Trough.</title>
        <authorList>
            <person name="Li J."/>
        </authorList>
    </citation>
    <scope>NUCLEOTIDE SEQUENCE [LARGE SCALE GENOMIC DNA]</scope>
</reference>
<gene>
    <name evidence="3" type="ORF">WMY93_005422</name>
</gene>
<feature type="compositionally biased region" description="Polar residues" evidence="1">
    <location>
        <begin position="108"/>
        <end position="140"/>
    </location>
</feature>
<proteinExistence type="predicted"/>
<feature type="region of interest" description="Disordered" evidence="1">
    <location>
        <begin position="1"/>
        <end position="47"/>
    </location>
</feature>
<dbReference type="InterPro" id="IPR028889">
    <property type="entry name" value="USP"/>
</dbReference>
<evidence type="ECO:0000259" key="2">
    <source>
        <dbReference type="PROSITE" id="PS50235"/>
    </source>
</evidence>
<sequence length="420" mass="47861">MESSRGPHFSLELETPTLALVTSPEDKQREETPSEPQKDAPREPQRSSWATKVIRCRFWLRRLIGRFRKKNKVDTCDFEPGSTTGAAVLSPRKAGPKLFKMTNRVAPQLSSQAEPETSSVHPVPTSSRSNCSVPEVPTSSRTLSSQEDIFWNCDEAELMRLIHAIADAPYNPGLFNMRELLTLFRQTVALSAPEFGGYQQQDAHEFLMALMLQIQSLSSILEVFASSLEVTYVCPVKRHIMFEMENVRICRRCGERSTRQEDFTVLSLDLFPRSSIANLLNHQLMETELEYHCECGGGVSSQTTTFHTLPNFLIVHLKRFTFDSQYRLQKLKYPVQLDRNILLRSRQENQSFKLVNIISHLGISANHGHYISDGVDLEDTSSGDGWLTYNDSNVTRSTGNNICRNRMSTAYILMYQRQRV</sequence>
<comment type="caution">
    <text evidence="3">The sequence shown here is derived from an EMBL/GenBank/DDBJ whole genome shotgun (WGS) entry which is preliminary data.</text>
</comment>